<evidence type="ECO:0000313" key="3">
    <source>
        <dbReference type="Proteomes" id="UP001232117"/>
    </source>
</evidence>
<reference evidence="2 3" key="1">
    <citation type="submission" date="2023-06" db="EMBL/GenBank/DDBJ databases">
        <title>Complete Genome Sequence of Flavobacterium keumense K3R-10.</title>
        <authorList>
            <person name="Jeong H."/>
            <person name="Jhang S.Y."/>
            <person name="Kim J.N."/>
        </authorList>
    </citation>
    <scope>NUCLEOTIDE SEQUENCE [LARGE SCALE GENOMIC DNA]</scope>
    <source>
        <strain evidence="2 3">K3R-10</strain>
    </source>
</reference>
<sequence>MKKLLLLFGFSMLIFSCNGQSISKKTKEKYIRYKNEFNRELTNHFPNQVTSFPNSIVKNKDLSNNNVCFMLYEYKVDRNTIDSLISHIQNKYIAKYKSEDKCLLIVNRFDTFESLEKMEATIIKDSTKINQDCYKNLYPIPNFIDYSYPKENNELKLEAGFDIYILEAKSGNYFKEFELLPNPQMPKEWENGYSKGIAINSKNKTLIFWGLIW</sequence>
<dbReference type="Proteomes" id="UP001232117">
    <property type="component" value="Chromosome"/>
</dbReference>
<keyword evidence="3" id="KW-1185">Reference proteome</keyword>
<evidence type="ECO:0008006" key="4">
    <source>
        <dbReference type="Google" id="ProtNLM"/>
    </source>
</evidence>
<proteinExistence type="predicted"/>
<dbReference type="PROSITE" id="PS51257">
    <property type="entry name" value="PROKAR_LIPOPROTEIN"/>
    <property type="match status" value="1"/>
</dbReference>
<organism evidence="2 3">
    <name type="scientific">Flavobacterium keumense</name>
    <dbReference type="NCBI Taxonomy" id="1306518"/>
    <lineage>
        <taxon>Bacteria</taxon>
        <taxon>Pseudomonadati</taxon>
        <taxon>Bacteroidota</taxon>
        <taxon>Flavobacteriia</taxon>
        <taxon>Flavobacteriales</taxon>
        <taxon>Flavobacteriaceae</taxon>
        <taxon>Flavobacterium</taxon>
    </lineage>
</organism>
<evidence type="ECO:0000256" key="1">
    <source>
        <dbReference type="SAM" id="SignalP"/>
    </source>
</evidence>
<accession>A0ABY8N8G9</accession>
<evidence type="ECO:0000313" key="2">
    <source>
        <dbReference type="EMBL" id="WGK95146.1"/>
    </source>
</evidence>
<protein>
    <recommendedName>
        <fullName evidence="4">Lipoprotein</fullName>
    </recommendedName>
</protein>
<name>A0ABY8N8G9_9FLAO</name>
<feature type="signal peptide" evidence="1">
    <location>
        <begin position="1"/>
        <end position="19"/>
    </location>
</feature>
<gene>
    <name evidence="2" type="ORF">MG292_02645</name>
</gene>
<dbReference type="RefSeq" id="WP_264534241.1">
    <property type="nucleotide sequence ID" value="NZ_CP092332.1"/>
</dbReference>
<keyword evidence="1" id="KW-0732">Signal</keyword>
<feature type="chain" id="PRO_5047352246" description="Lipoprotein" evidence="1">
    <location>
        <begin position="20"/>
        <end position="213"/>
    </location>
</feature>
<dbReference type="EMBL" id="CP092332">
    <property type="protein sequence ID" value="WGK95146.1"/>
    <property type="molecule type" value="Genomic_DNA"/>
</dbReference>